<reference evidence="2 3" key="1">
    <citation type="submission" date="2020-04" db="EMBL/GenBank/DDBJ databases">
        <title>Bacillus sp. UniB3 isolated from commercial digestive syrup.</title>
        <authorList>
            <person name="Thorat V."/>
            <person name="Kirdat K."/>
            <person name="Tiwarekar B."/>
            <person name="Yadav A."/>
        </authorList>
    </citation>
    <scope>NUCLEOTIDE SEQUENCE [LARGE SCALE GENOMIC DNA]</scope>
    <source>
        <strain evidence="2 3">UniB3</strain>
    </source>
</reference>
<dbReference type="Pfam" id="PF13213">
    <property type="entry name" value="DUF4021"/>
    <property type="match status" value="1"/>
</dbReference>
<name>A0A7Y0PMD6_9BACI</name>
<dbReference type="Proteomes" id="UP000588491">
    <property type="component" value="Unassembled WGS sequence"/>
</dbReference>
<accession>A0A7Y0PMD6</accession>
<evidence type="ECO:0000313" key="3">
    <source>
        <dbReference type="Proteomes" id="UP000588491"/>
    </source>
</evidence>
<dbReference type="EMBL" id="JABBPK010000001">
    <property type="protein sequence ID" value="NMO77675.1"/>
    <property type="molecule type" value="Genomic_DNA"/>
</dbReference>
<keyword evidence="3" id="KW-1185">Reference proteome</keyword>
<organism evidence="2 3">
    <name type="scientific">Niallia alba</name>
    <dbReference type="NCBI Taxonomy" id="2729105"/>
    <lineage>
        <taxon>Bacteria</taxon>
        <taxon>Bacillati</taxon>
        <taxon>Bacillota</taxon>
        <taxon>Bacilli</taxon>
        <taxon>Bacillales</taxon>
        <taxon>Bacillaceae</taxon>
        <taxon>Niallia</taxon>
    </lineage>
</organism>
<feature type="region of interest" description="Disordered" evidence="1">
    <location>
        <begin position="1"/>
        <end position="23"/>
    </location>
</feature>
<dbReference type="InterPro" id="IPR025094">
    <property type="entry name" value="DUF4021"/>
</dbReference>
<protein>
    <submittedName>
        <fullName evidence="2">DUF4021 domain-containing protein</fullName>
    </submittedName>
</protein>
<evidence type="ECO:0000313" key="2">
    <source>
        <dbReference type="EMBL" id="NMO77675.1"/>
    </source>
</evidence>
<sequence>MKDQKKNEINKQNNLGLDTDEQEMNGLYGMAETKEENAINKTNNQQKY</sequence>
<comment type="caution">
    <text evidence="2">The sequence shown here is derived from an EMBL/GenBank/DDBJ whole genome shotgun (WGS) entry which is preliminary data.</text>
</comment>
<dbReference type="RefSeq" id="WP_156827883.1">
    <property type="nucleotide sequence ID" value="NZ_JABBPK010000001.1"/>
</dbReference>
<proteinExistence type="predicted"/>
<gene>
    <name evidence="2" type="ORF">HHU08_11780</name>
</gene>
<evidence type="ECO:0000256" key="1">
    <source>
        <dbReference type="SAM" id="MobiDB-lite"/>
    </source>
</evidence>
<dbReference type="AlphaFoldDB" id="A0A7Y0PMD6"/>